<gene>
    <name evidence="7" type="ORF">C7378_1976</name>
</gene>
<dbReference type="AlphaFoldDB" id="A0A4R1L7Z3"/>
<dbReference type="GO" id="GO:0008381">
    <property type="term" value="F:mechanosensitive monoatomic ion channel activity"/>
    <property type="evidence" value="ECO:0007669"/>
    <property type="project" value="UniProtKB-ARBA"/>
</dbReference>
<proteinExistence type="predicted"/>
<dbReference type="Proteomes" id="UP000295210">
    <property type="component" value="Unassembled WGS sequence"/>
</dbReference>
<feature type="transmembrane region" description="Helical" evidence="5">
    <location>
        <begin position="401"/>
        <end position="426"/>
    </location>
</feature>
<evidence type="ECO:0000259" key="6">
    <source>
        <dbReference type="Pfam" id="PF00924"/>
    </source>
</evidence>
<keyword evidence="4 5" id="KW-0472">Membrane</keyword>
<evidence type="ECO:0000256" key="5">
    <source>
        <dbReference type="SAM" id="Phobius"/>
    </source>
</evidence>
<dbReference type="InterPro" id="IPR010920">
    <property type="entry name" value="LSM_dom_sf"/>
</dbReference>
<feature type="transmembrane region" description="Helical" evidence="5">
    <location>
        <begin position="333"/>
        <end position="357"/>
    </location>
</feature>
<name>A0A4R1L7Z3_9BACT</name>
<keyword evidence="2 5" id="KW-0812">Transmembrane</keyword>
<evidence type="ECO:0000256" key="1">
    <source>
        <dbReference type="ARBA" id="ARBA00004370"/>
    </source>
</evidence>
<accession>A0A4R1L7Z3</accession>
<feature type="domain" description="Mechanosensitive ion channel MscS" evidence="6">
    <location>
        <begin position="419"/>
        <end position="457"/>
    </location>
</feature>
<dbReference type="RefSeq" id="WP_131995316.1">
    <property type="nucleotide sequence ID" value="NZ_SMGK01000002.1"/>
</dbReference>
<dbReference type="PANTHER" id="PTHR30566:SF5">
    <property type="entry name" value="MECHANOSENSITIVE ION CHANNEL PROTEIN 1, MITOCHONDRIAL-RELATED"/>
    <property type="match status" value="1"/>
</dbReference>
<dbReference type="EMBL" id="SMGK01000002">
    <property type="protein sequence ID" value="TCK74354.1"/>
    <property type="molecule type" value="Genomic_DNA"/>
</dbReference>
<dbReference type="Pfam" id="PF00924">
    <property type="entry name" value="MS_channel_2nd"/>
    <property type="match status" value="1"/>
</dbReference>
<dbReference type="GO" id="GO:0016020">
    <property type="term" value="C:membrane"/>
    <property type="evidence" value="ECO:0007669"/>
    <property type="project" value="UniProtKB-SubCell"/>
</dbReference>
<evidence type="ECO:0000256" key="3">
    <source>
        <dbReference type="ARBA" id="ARBA00022989"/>
    </source>
</evidence>
<dbReference type="Gene3D" id="2.30.30.60">
    <property type="match status" value="1"/>
</dbReference>
<organism evidence="7 8">
    <name type="scientific">Acidipila rosea</name>
    <dbReference type="NCBI Taxonomy" id="768535"/>
    <lineage>
        <taxon>Bacteria</taxon>
        <taxon>Pseudomonadati</taxon>
        <taxon>Acidobacteriota</taxon>
        <taxon>Terriglobia</taxon>
        <taxon>Terriglobales</taxon>
        <taxon>Acidobacteriaceae</taxon>
        <taxon>Acidipila</taxon>
    </lineage>
</organism>
<keyword evidence="8" id="KW-1185">Reference proteome</keyword>
<dbReference type="InterPro" id="IPR006685">
    <property type="entry name" value="MscS_channel_2nd"/>
</dbReference>
<protein>
    <submittedName>
        <fullName evidence="7">Mechanosensitive ion channel-like protein</fullName>
    </submittedName>
</protein>
<dbReference type="PANTHER" id="PTHR30566">
    <property type="entry name" value="YNAI-RELATED MECHANOSENSITIVE ION CHANNEL"/>
    <property type="match status" value="1"/>
</dbReference>
<sequence>MNVTPFQLSRRIAVVLLLLLLSLLFAGVVMTRGGDPELAYNAPPSLPNTTGLVDQTPLQTARILAAQAATPQEREYAEQALRLADHEVDQAFDAALREAAEDTPKLSGEALAISQHIVTLSARIADDQQRIAGLQKSASTPSARMTPKQQVLAQDNVQQLAIDQAQLALDQDQLDDLKQDLIRAGGDPHARIEQALAEHEAVEKKAAAIPLNTATAQLESPESLVTMAGKIRALSSLRSRSRQLIAARSAALAYLSELTAQRDLLDREIDALSEQNSAGETPDRLNRLHQMAQSRKAIAALDRRGHDLQQLAANYDNWEDLVRLQQRTVLQRIFRVSMFIVVIILIVLLFDGFVLGLLERHIADRRRRNHLRVLSRLGLQVVALLLILIVLFGPPHQLSTILGLLTAGLAVVMKDFIVAFLGWFVLMGRNGMRVGDWVEINGVTGEVVEITLMRTVLLETGNWTDSSHLTGRRVAFMNGYAIEGRFFNFSTAGQWLWDELHITVPAGLDSQQKISEILRSVEEATRENARLAEAEWQHAAHSYSVTNHVSAAPSLDVRPAGDGLEAVVRYITRAQERIETRTRLYQRVIDVLHTSQPQKLAPSDSNV</sequence>
<comment type="caution">
    <text evidence="7">The sequence shown here is derived from an EMBL/GenBank/DDBJ whole genome shotgun (WGS) entry which is preliminary data.</text>
</comment>
<reference evidence="7 8" key="1">
    <citation type="submission" date="2019-03" db="EMBL/GenBank/DDBJ databases">
        <title>Genomic Encyclopedia of Type Strains, Phase IV (KMG-IV): sequencing the most valuable type-strain genomes for metagenomic binning, comparative biology and taxonomic classification.</title>
        <authorList>
            <person name="Goeker M."/>
        </authorList>
    </citation>
    <scope>NUCLEOTIDE SEQUENCE [LARGE SCALE GENOMIC DNA]</scope>
    <source>
        <strain evidence="7 8">DSM 103428</strain>
    </source>
</reference>
<dbReference type="OrthoDB" id="9809206at2"/>
<dbReference type="InterPro" id="IPR023408">
    <property type="entry name" value="MscS_beta-dom_sf"/>
</dbReference>
<evidence type="ECO:0000313" key="7">
    <source>
        <dbReference type="EMBL" id="TCK74354.1"/>
    </source>
</evidence>
<evidence type="ECO:0000256" key="4">
    <source>
        <dbReference type="ARBA" id="ARBA00023136"/>
    </source>
</evidence>
<evidence type="ECO:0000313" key="8">
    <source>
        <dbReference type="Proteomes" id="UP000295210"/>
    </source>
</evidence>
<keyword evidence="3 5" id="KW-1133">Transmembrane helix</keyword>
<comment type="subcellular location">
    <subcellularLocation>
        <location evidence="1">Membrane</location>
    </subcellularLocation>
</comment>
<dbReference type="SUPFAM" id="SSF50182">
    <property type="entry name" value="Sm-like ribonucleoproteins"/>
    <property type="match status" value="1"/>
</dbReference>
<evidence type="ECO:0000256" key="2">
    <source>
        <dbReference type="ARBA" id="ARBA00022692"/>
    </source>
</evidence>
<feature type="transmembrane region" description="Helical" evidence="5">
    <location>
        <begin position="377"/>
        <end position="395"/>
    </location>
</feature>